<gene>
    <name evidence="2" type="ORF">ACFQ1G_10635</name>
</gene>
<keyword evidence="1" id="KW-1133">Transmembrane helix</keyword>
<dbReference type="EMBL" id="JBHTJP010000035">
    <property type="protein sequence ID" value="MFD0977248.1"/>
    <property type="molecule type" value="Genomic_DNA"/>
</dbReference>
<name>A0ABW3IHM9_9FLAO</name>
<evidence type="ECO:0000313" key="2">
    <source>
        <dbReference type="EMBL" id="MFD0977248.1"/>
    </source>
</evidence>
<evidence type="ECO:0000256" key="1">
    <source>
        <dbReference type="SAM" id="Phobius"/>
    </source>
</evidence>
<keyword evidence="1" id="KW-0812">Transmembrane</keyword>
<evidence type="ECO:0000313" key="3">
    <source>
        <dbReference type="Proteomes" id="UP001597100"/>
    </source>
</evidence>
<comment type="caution">
    <text evidence="2">The sequence shown here is derived from an EMBL/GenBank/DDBJ whole genome shotgun (WGS) entry which is preliminary data.</text>
</comment>
<protein>
    <submittedName>
        <fullName evidence="2">Uncharacterized protein</fullName>
    </submittedName>
</protein>
<accession>A0ABW3IHM9</accession>
<keyword evidence="3" id="KW-1185">Reference proteome</keyword>
<dbReference type="RefSeq" id="WP_380739374.1">
    <property type="nucleotide sequence ID" value="NZ_JBHTJP010000035.1"/>
</dbReference>
<dbReference type="Proteomes" id="UP001597100">
    <property type="component" value="Unassembled WGS sequence"/>
</dbReference>
<keyword evidence="1" id="KW-0472">Membrane</keyword>
<sequence>MSKSVKITLVFVLIFLVGVLSFVAYINYTLNNPLISINGRGDEIPDLQ</sequence>
<organism evidence="2 3">
    <name type="scientific">Salinimicrobium gaetbulicola</name>
    <dbReference type="NCBI Taxonomy" id="999702"/>
    <lineage>
        <taxon>Bacteria</taxon>
        <taxon>Pseudomonadati</taxon>
        <taxon>Bacteroidota</taxon>
        <taxon>Flavobacteriia</taxon>
        <taxon>Flavobacteriales</taxon>
        <taxon>Flavobacteriaceae</taxon>
        <taxon>Salinimicrobium</taxon>
    </lineage>
</organism>
<reference evidence="3" key="1">
    <citation type="journal article" date="2019" name="Int. J. Syst. Evol. Microbiol.">
        <title>The Global Catalogue of Microorganisms (GCM) 10K type strain sequencing project: providing services to taxonomists for standard genome sequencing and annotation.</title>
        <authorList>
            <consortium name="The Broad Institute Genomics Platform"/>
            <consortium name="The Broad Institute Genome Sequencing Center for Infectious Disease"/>
            <person name="Wu L."/>
            <person name="Ma J."/>
        </authorList>
    </citation>
    <scope>NUCLEOTIDE SEQUENCE [LARGE SCALE GENOMIC DNA]</scope>
    <source>
        <strain evidence="3">CCUG 60898</strain>
    </source>
</reference>
<feature type="transmembrane region" description="Helical" evidence="1">
    <location>
        <begin position="7"/>
        <end position="28"/>
    </location>
</feature>
<proteinExistence type="predicted"/>